<sequence>MYSFRKSFFPTPEEEAEMCRAAIKLHEEQIGDCSTCVNLDRSTEPGFVTDYGGCRMGKAFFAEKACGLVDHVCDGYTEERGLVEWARARLAELA</sequence>
<accession>A0A6N2U2F2</accession>
<proteinExistence type="predicted"/>
<dbReference type="EMBL" id="CACRSL010000003">
    <property type="protein sequence ID" value="VYT12210.1"/>
    <property type="molecule type" value="Genomic_DNA"/>
</dbReference>
<gene>
    <name evidence="1" type="ORF">AULFYP135_01730</name>
</gene>
<name>A0A6N2U2F2_9FIRM</name>
<evidence type="ECO:0000313" key="1">
    <source>
        <dbReference type="EMBL" id="VYT12210.1"/>
    </source>
</evidence>
<reference evidence="1" key="1">
    <citation type="submission" date="2019-11" db="EMBL/GenBank/DDBJ databases">
        <authorList>
            <person name="Feng L."/>
        </authorList>
    </citation>
    <scope>NUCLEOTIDE SEQUENCE</scope>
    <source>
        <strain evidence="1">AundefinedLFYP135</strain>
    </source>
</reference>
<organism evidence="1">
    <name type="scientific">uncultured Anaerotruncus sp</name>
    <dbReference type="NCBI Taxonomy" id="905011"/>
    <lineage>
        <taxon>Bacteria</taxon>
        <taxon>Bacillati</taxon>
        <taxon>Bacillota</taxon>
        <taxon>Clostridia</taxon>
        <taxon>Eubacteriales</taxon>
        <taxon>Oscillospiraceae</taxon>
        <taxon>Anaerotruncus</taxon>
        <taxon>environmental samples</taxon>
    </lineage>
</organism>
<protein>
    <submittedName>
        <fullName evidence="1">Uncharacterized protein</fullName>
    </submittedName>
</protein>
<dbReference type="AlphaFoldDB" id="A0A6N2U2F2"/>